<proteinExistence type="predicted"/>
<dbReference type="Gene3D" id="3.40.50.720">
    <property type="entry name" value="NAD(P)-binding Rossmann-like Domain"/>
    <property type="match status" value="1"/>
</dbReference>
<dbReference type="GO" id="GO:0016651">
    <property type="term" value="F:oxidoreductase activity, acting on NAD(P)H"/>
    <property type="evidence" value="ECO:0007669"/>
    <property type="project" value="TreeGrafter"/>
</dbReference>
<feature type="domain" description="Alcohol dehydrogenase-like C-terminal" evidence="3">
    <location>
        <begin position="1"/>
        <end position="122"/>
    </location>
</feature>
<dbReference type="InterPro" id="IPR036291">
    <property type="entry name" value="NAD(P)-bd_dom_sf"/>
</dbReference>
<evidence type="ECO:0000313" key="5">
    <source>
        <dbReference type="EMBL" id="KAB2679285.1"/>
    </source>
</evidence>
<dbReference type="EMBL" id="WBVX01000032">
    <property type="protein sequence ID" value="KAB2679285.1"/>
    <property type="molecule type" value="Genomic_DNA"/>
</dbReference>
<evidence type="ECO:0000259" key="3">
    <source>
        <dbReference type="Pfam" id="PF00107"/>
    </source>
</evidence>
<keyword evidence="2" id="KW-0560">Oxidoreductase</keyword>
<comment type="caution">
    <text evidence="4">The sequence shown here is derived from an EMBL/GenBank/DDBJ whole genome shotgun (WGS) entry which is preliminary data.</text>
</comment>
<keyword evidence="1" id="KW-0521">NADP</keyword>
<organism evidence="4 7">
    <name type="scientific">Brucella tritici</name>
    <dbReference type="NCBI Taxonomy" id="94626"/>
    <lineage>
        <taxon>Bacteria</taxon>
        <taxon>Pseudomonadati</taxon>
        <taxon>Pseudomonadota</taxon>
        <taxon>Alphaproteobacteria</taxon>
        <taxon>Hyphomicrobiales</taxon>
        <taxon>Brucellaceae</taxon>
        <taxon>Brucella/Ochrobactrum group</taxon>
        <taxon>Brucella</taxon>
    </lineage>
</organism>
<dbReference type="InterPro" id="IPR013149">
    <property type="entry name" value="ADH-like_C"/>
</dbReference>
<dbReference type="Proteomes" id="UP000430843">
    <property type="component" value="Unassembled WGS sequence"/>
</dbReference>
<evidence type="ECO:0000313" key="7">
    <source>
        <dbReference type="Proteomes" id="UP000430843"/>
    </source>
</evidence>
<dbReference type="Pfam" id="PF00107">
    <property type="entry name" value="ADH_zinc_N"/>
    <property type="match status" value="1"/>
</dbReference>
<dbReference type="RefSeq" id="WP_151556811.1">
    <property type="nucleotide sequence ID" value="NZ_JAKVTF010000002.1"/>
</dbReference>
<keyword evidence="7" id="KW-1185">Reference proteome</keyword>
<protein>
    <submittedName>
        <fullName evidence="4">Zinc-binding dehydrogenase</fullName>
    </submittedName>
</protein>
<evidence type="ECO:0000256" key="2">
    <source>
        <dbReference type="ARBA" id="ARBA00023002"/>
    </source>
</evidence>
<evidence type="ECO:0000313" key="6">
    <source>
        <dbReference type="EMBL" id="NKW10605.1"/>
    </source>
</evidence>
<dbReference type="Proteomes" id="UP000558475">
    <property type="component" value="Unassembled WGS sequence"/>
</dbReference>
<dbReference type="EMBL" id="JAAXZB010000002">
    <property type="protein sequence ID" value="NKW10605.1"/>
    <property type="molecule type" value="Genomic_DNA"/>
</dbReference>
<dbReference type="SUPFAM" id="SSF51735">
    <property type="entry name" value="NAD(P)-binding Rossmann-fold domains"/>
    <property type="match status" value="1"/>
</dbReference>
<dbReference type="EMBL" id="WBWA01000031">
    <property type="protein sequence ID" value="KAB2662468.1"/>
    <property type="molecule type" value="Genomic_DNA"/>
</dbReference>
<evidence type="ECO:0000313" key="8">
    <source>
        <dbReference type="Proteomes" id="UP000481643"/>
    </source>
</evidence>
<dbReference type="GO" id="GO:0070402">
    <property type="term" value="F:NADPH binding"/>
    <property type="evidence" value="ECO:0007669"/>
    <property type="project" value="TreeGrafter"/>
</dbReference>
<gene>
    <name evidence="4" type="ORF">F9K91_22015</name>
    <name evidence="5" type="ORF">F9L08_23000</name>
    <name evidence="6" type="ORF">HGG76_19600</name>
</gene>
<evidence type="ECO:0000313" key="4">
    <source>
        <dbReference type="EMBL" id="KAB2662468.1"/>
    </source>
</evidence>
<sequence>MGIQVARALGAKVAVTVLDEESAKLATDLGVEFVINTNERDFVEAISQWTNGRSVDVAIDSLGGDILERTIQAVKPLGIIVAMGFMAGTAVSFDIRDFFFTQKQLRGTLVGDIEDFAAWLPAIRNGRIKPIIDSVLPPV</sequence>
<evidence type="ECO:0000313" key="9">
    <source>
        <dbReference type="Proteomes" id="UP000558475"/>
    </source>
</evidence>
<dbReference type="Proteomes" id="UP000481643">
    <property type="component" value="Unassembled WGS sequence"/>
</dbReference>
<dbReference type="PANTHER" id="PTHR48106">
    <property type="entry name" value="QUINONE OXIDOREDUCTASE PIG3-RELATED"/>
    <property type="match status" value="1"/>
</dbReference>
<reference evidence="7 8" key="1">
    <citation type="submission" date="2019-09" db="EMBL/GenBank/DDBJ databases">
        <title>Taxonomic organization of the family Brucellaceae based on a phylogenomic approach.</title>
        <authorList>
            <person name="Leclercq S."/>
            <person name="Cloeckaert A."/>
            <person name="Zygmunt M.S."/>
        </authorList>
    </citation>
    <scope>NUCLEOTIDE SEQUENCE [LARGE SCALE GENOMIC DNA]</scope>
    <source>
        <strain evidence="4 7">LMG 18957</strain>
        <strain evidence="5 8">WS1830</strain>
    </source>
</reference>
<evidence type="ECO:0000256" key="1">
    <source>
        <dbReference type="ARBA" id="ARBA00022857"/>
    </source>
</evidence>
<name>A0A6N6QEM2_9HYPH</name>
<dbReference type="AlphaFoldDB" id="A0A6N6QEM2"/>
<reference evidence="6 9" key="2">
    <citation type="submission" date="2020-04" db="EMBL/GenBank/DDBJ databases">
        <title>Whole genome sequencing of clinical and environmental type strains of Ochrobactrum.</title>
        <authorList>
            <person name="Dharne M."/>
        </authorList>
    </citation>
    <scope>NUCLEOTIDE SEQUENCE [LARGE SCALE GENOMIC DNA]</scope>
    <source>
        <strain evidence="6 9">DSM 13340</strain>
    </source>
</reference>
<accession>A0A6N6QEM2</accession>
<dbReference type="PANTHER" id="PTHR48106:SF18">
    <property type="entry name" value="QUINONE OXIDOREDUCTASE PIG3"/>
    <property type="match status" value="1"/>
</dbReference>